<dbReference type="EMBL" id="CP031337">
    <property type="protein sequence ID" value="AXK38800.1"/>
    <property type="molecule type" value="Genomic_DNA"/>
</dbReference>
<evidence type="ECO:0000256" key="5">
    <source>
        <dbReference type="ARBA" id="ARBA00013063"/>
    </source>
</evidence>
<dbReference type="Pfam" id="PF01081">
    <property type="entry name" value="Aldolase"/>
    <property type="match status" value="1"/>
</dbReference>
<dbReference type="SUPFAM" id="SSF51569">
    <property type="entry name" value="Aldolase"/>
    <property type="match status" value="1"/>
</dbReference>
<organism evidence="8 9">
    <name type="scientific">Crenobacter cavernae</name>
    <dbReference type="NCBI Taxonomy" id="2290923"/>
    <lineage>
        <taxon>Bacteria</taxon>
        <taxon>Pseudomonadati</taxon>
        <taxon>Pseudomonadota</taxon>
        <taxon>Betaproteobacteria</taxon>
        <taxon>Neisseriales</taxon>
        <taxon>Neisseriaceae</taxon>
        <taxon>Crenobacter</taxon>
    </lineage>
</organism>
<dbReference type="GO" id="GO:0008675">
    <property type="term" value="F:2-dehydro-3-deoxy-phosphogluconate aldolase activity"/>
    <property type="evidence" value="ECO:0007669"/>
    <property type="project" value="UniProtKB-EC"/>
</dbReference>
<evidence type="ECO:0000256" key="2">
    <source>
        <dbReference type="ARBA" id="ARBA00004736"/>
    </source>
</evidence>
<comment type="similarity">
    <text evidence="3">Belongs to the KHG/KDPG aldolase family.</text>
</comment>
<dbReference type="EC" id="4.1.2.14" evidence="5"/>
<comment type="pathway">
    <text evidence="2">Carbohydrate acid metabolism; 2-dehydro-3-deoxy-D-gluconate degradation; D-glyceraldehyde 3-phosphate and pyruvate from 2-dehydro-3-deoxy-D-gluconate: step 2/2.</text>
</comment>
<dbReference type="Gene3D" id="3.20.20.70">
    <property type="entry name" value="Aldolase class I"/>
    <property type="match status" value="1"/>
</dbReference>
<evidence type="ECO:0000256" key="3">
    <source>
        <dbReference type="ARBA" id="ARBA00006906"/>
    </source>
</evidence>
<dbReference type="KEGG" id="ccah:DWG20_04775"/>
<dbReference type="InterPro" id="IPR013785">
    <property type="entry name" value="Aldolase_TIM"/>
</dbReference>
<dbReference type="RefSeq" id="WP_115432735.1">
    <property type="nucleotide sequence ID" value="NZ_CP031337.1"/>
</dbReference>
<evidence type="ECO:0000256" key="1">
    <source>
        <dbReference type="ARBA" id="ARBA00000654"/>
    </source>
</evidence>
<keyword evidence="6 8" id="KW-0456">Lyase</keyword>
<proteinExistence type="inferred from homology"/>
<sequence length="214" mass="21819">MDSFTLLTLGPVVPVIVLTDAGVAPELGAALVAGGIKVLEVTLRTKAALAAVRRLREEVPDAIVGAGTVRNRAHLEAALEAGAQFAVSPGLTPELAAAARGARVPFIPGVATPSEAMRAEDEGFSVQKLFPAESVGGIKLLQAMASPLPELRFCPTGGIHAGNAGAYLALPNVLAVGGSWLTPEPLIAARDWAGITRLAEAAAALRRVAINASQ</sequence>
<evidence type="ECO:0000256" key="6">
    <source>
        <dbReference type="ARBA" id="ARBA00023239"/>
    </source>
</evidence>
<evidence type="ECO:0000313" key="8">
    <source>
        <dbReference type="EMBL" id="AXK38800.1"/>
    </source>
</evidence>
<evidence type="ECO:0000313" key="9">
    <source>
        <dbReference type="Proteomes" id="UP000254537"/>
    </source>
</evidence>
<dbReference type="InterPro" id="IPR000887">
    <property type="entry name" value="Aldlse_KDPG_KHG"/>
</dbReference>
<comment type="subunit">
    <text evidence="4">Homotrimer.</text>
</comment>
<dbReference type="NCBIfam" id="TIGR01182">
    <property type="entry name" value="eda"/>
    <property type="match status" value="1"/>
</dbReference>
<dbReference type="OrthoDB" id="9805177at2"/>
<keyword evidence="7" id="KW-0119">Carbohydrate metabolism</keyword>
<evidence type="ECO:0000256" key="7">
    <source>
        <dbReference type="ARBA" id="ARBA00023277"/>
    </source>
</evidence>
<dbReference type="PANTHER" id="PTHR30246:SF1">
    <property type="entry name" value="2-DEHYDRO-3-DEOXY-6-PHOSPHOGALACTONATE ALDOLASE-RELATED"/>
    <property type="match status" value="1"/>
</dbReference>
<dbReference type="Proteomes" id="UP000254537">
    <property type="component" value="Chromosome"/>
</dbReference>
<gene>
    <name evidence="8" type="primary">eda</name>
    <name evidence="8" type="ORF">DWG20_04775</name>
</gene>
<name>A0A345Y4E8_9NEIS</name>
<reference evidence="8 9" key="1">
    <citation type="submission" date="2018-07" db="EMBL/GenBank/DDBJ databases">
        <title>Crenobacter cavernae sp. nov., isolated from a karst cave.</title>
        <authorList>
            <person name="Zhu H."/>
        </authorList>
    </citation>
    <scope>NUCLEOTIDE SEQUENCE [LARGE SCALE GENOMIC DNA]</scope>
    <source>
        <strain evidence="8 9">K1W11S-77</strain>
    </source>
</reference>
<protein>
    <recommendedName>
        <fullName evidence="5">2-dehydro-3-deoxy-phosphogluconate aldolase</fullName>
        <ecNumber evidence="5">4.1.2.14</ecNumber>
    </recommendedName>
</protein>
<dbReference type="AlphaFoldDB" id="A0A345Y4E8"/>
<accession>A0A345Y4E8</accession>
<dbReference type="InterPro" id="IPR031337">
    <property type="entry name" value="KDPG/KHG_AS_1"/>
</dbReference>
<evidence type="ECO:0000256" key="4">
    <source>
        <dbReference type="ARBA" id="ARBA00011233"/>
    </source>
</evidence>
<comment type="catalytic activity">
    <reaction evidence="1">
        <text>2-dehydro-3-deoxy-6-phospho-D-gluconate = D-glyceraldehyde 3-phosphate + pyruvate</text>
        <dbReference type="Rhea" id="RHEA:17089"/>
        <dbReference type="ChEBI" id="CHEBI:15361"/>
        <dbReference type="ChEBI" id="CHEBI:57569"/>
        <dbReference type="ChEBI" id="CHEBI:59776"/>
        <dbReference type="EC" id="4.1.2.14"/>
    </reaction>
</comment>
<dbReference type="NCBIfam" id="NF004325">
    <property type="entry name" value="PRK05718.1"/>
    <property type="match status" value="1"/>
</dbReference>
<dbReference type="CDD" id="cd00452">
    <property type="entry name" value="KDPG_aldolase"/>
    <property type="match status" value="1"/>
</dbReference>
<dbReference type="PANTHER" id="PTHR30246">
    <property type="entry name" value="2-KETO-3-DEOXY-6-PHOSPHOGLUCONATE ALDOLASE"/>
    <property type="match status" value="1"/>
</dbReference>
<dbReference type="PROSITE" id="PS00159">
    <property type="entry name" value="ALDOLASE_KDPG_KHG_1"/>
    <property type="match status" value="1"/>
</dbReference>